<reference evidence="2 3" key="1">
    <citation type="submission" date="2019-05" db="EMBL/GenBank/DDBJ databases">
        <authorList>
            <person name="Qu J.-H."/>
        </authorList>
    </citation>
    <scope>NUCLEOTIDE SEQUENCE [LARGE SCALE GENOMIC DNA]</scope>
    <source>
        <strain evidence="2 3">NS28</strain>
    </source>
</reference>
<keyword evidence="3" id="KW-1185">Reference proteome</keyword>
<evidence type="ECO:0000259" key="1">
    <source>
        <dbReference type="Pfam" id="PF13470"/>
    </source>
</evidence>
<feature type="domain" description="PIN" evidence="1">
    <location>
        <begin position="37"/>
        <end position="139"/>
    </location>
</feature>
<dbReference type="InterPro" id="IPR029060">
    <property type="entry name" value="PIN-like_dom_sf"/>
</dbReference>
<name>A0A5M8QYQ2_9BACT</name>
<comment type="caution">
    <text evidence="2">The sequence shown here is derived from an EMBL/GenBank/DDBJ whole genome shotgun (WGS) entry which is preliminary data.</text>
</comment>
<dbReference type="SUPFAM" id="SSF88723">
    <property type="entry name" value="PIN domain-like"/>
    <property type="match status" value="1"/>
</dbReference>
<dbReference type="InterPro" id="IPR002716">
    <property type="entry name" value="PIN_dom"/>
</dbReference>
<organism evidence="2 3">
    <name type="scientific">Dyadobacter flavalbus</name>
    <dbReference type="NCBI Taxonomy" id="2579942"/>
    <lineage>
        <taxon>Bacteria</taxon>
        <taxon>Pseudomonadati</taxon>
        <taxon>Bacteroidota</taxon>
        <taxon>Cytophagia</taxon>
        <taxon>Cytophagales</taxon>
        <taxon>Spirosomataceae</taxon>
        <taxon>Dyadobacter</taxon>
    </lineage>
</organism>
<dbReference type="Proteomes" id="UP000323994">
    <property type="component" value="Unassembled WGS sequence"/>
</dbReference>
<gene>
    <name evidence="2" type="ORF">FEM33_02625</name>
</gene>
<dbReference type="AlphaFoldDB" id="A0A5M8QYQ2"/>
<evidence type="ECO:0000313" key="3">
    <source>
        <dbReference type="Proteomes" id="UP000323994"/>
    </source>
</evidence>
<dbReference type="EMBL" id="VBSN01000016">
    <property type="protein sequence ID" value="KAA6441425.1"/>
    <property type="molecule type" value="Genomic_DNA"/>
</dbReference>
<dbReference type="Pfam" id="PF13470">
    <property type="entry name" value="PIN_3"/>
    <property type="match status" value="1"/>
</dbReference>
<dbReference type="InterPro" id="IPR002850">
    <property type="entry name" value="PIN_toxin-like"/>
</dbReference>
<protein>
    <submittedName>
        <fullName evidence="2">Putative toxin-antitoxin system toxin component, PIN family</fullName>
    </submittedName>
</protein>
<accession>A0A5M8QYQ2</accession>
<sequence>MIFLKNWIRSFLIQTYPLKIFKKKLQLTAMPERKINVVIDTNWYISACLNRSSRRILYYEILKNPHIKVFYSKELLQEFEDVISRPKFRKIISYDQAIRFMSLAFLLLNKVTVQSIPQVVRDTDDDYLLGICEHCNADF</sequence>
<dbReference type="NCBIfam" id="TIGR00305">
    <property type="entry name" value="putative toxin-antitoxin system toxin component, PIN family"/>
    <property type="match status" value="1"/>
</dbReference>
<proteinExistence type="predicted"/>
<evidence type="ECO:0000313" key="2">
    <source>
        <dbReference type="EMBL" id="KAA6441425.1"/>
    </source>
</evidence>